<protein>
    <submittedName>
        <fullName evidence="1">Uncharacterized protein</fullName>
    </submittedName>
</protein>
<evidence type="ECO:0000313" key="2">
    <source>
        <dbReference type="Proteomes" id="UP001422759"/>
    </source>
</evidence>
<name>A0ABN2Z0S9_9ACTN</name>
<keyword evidence="2" id="KW-1185">Reference proteome</keyword>
<gene>
    <name evidence="1" type="ORF">GCM10009760_12890</name>
</gene>
<accession>A0ABN2Z0S9</accession>
<dbReference type="EMBL" id="BAAANT010000005">
    <property type="protein sequence ID" value="GAA2134953.1"/>
    <property type="molecule type" value="Genomic_DNA"/>
</dbReference>
<comment type="caution">
    <text evidence="1">The sequence shown here is derived from an EMBL/GenBank/DDBJ whole genome shotgun (WGS) entry which is preliminary data.</text>
</comment>
<dbReference type="Proteomes" id="UP001422759">
    <property type="component" value="Unassembled WGS sequence"/>
</dbReference>
<sequence length="86" mass="8950">MLRRGLTLVYSAEGLGFGRLPDGTTLPTSDERPGRWRVLPERPRARRRLCGTGVTGGAGGILGTGSMGFMGFAGSAGLGGPAEFRK</sequence>
<reference evidence="1 2" key="1">
    <citation type="journal article" date="2019" name="Int. J. Syst. Evol. Microbiol.">
        <title>The Global Catalogue of Microorganisms (GCM) 10K type strain sequencing project: providing services to taxonomists for standard genome sequencing and annotation.</title>
        <authorList>
            <consortium name="The Broad Institute Genomics Platform"/>
            <consortium name="The Broad Institute Genome Sequencing Center for Infectious Disease"/>
            <person name="Wu L."/>
            <person name="Ma J."/>
        </authorList>
    </citation>
    <scope>NUCLEOTIDE SEQUENCE [LARGE SCALE GENOMIC DNA]</scope>
    <source>
        <strain evidence="1 2">JCM 14560</strain>
    </source>
</reference>
<proteinExistence type="predicted"/>
<organism evidence="1 2">
    <name type="scientific">Kitasatospora kazusensis</name>
    <dbReference type="NCBI Taxonomy" id="407974"/>
    <lineage>
        <taxon>Bacteria</taxon>
        <taxon>Bacillati</taxon>
        <taxon>Actinomycetota</taxon>
        <taxon>Actinomycetes</taxon>
        <taxon>Kitasatosporales</taxon>
        <taxon>Streptomycetaceae</taxon>
        <taxon>Kitasatospora</taxon>
    </lineage>
</organism>
<evidence type="ECO:0000313" key="1">
    <source>
        <dbReference type="EMBL" id="GAA2134953.1"/>
    </source>
</evidence>